<dbReference type="GO" id="GO:0044205">
    <property type="term" value="P:'de novo' UMP biosynthetic process"/>
    <property type="evidence" value="ECO:0007669"/>
    <property type="project" value="UniProtKB-UniPathway"/>
</dbReference>
<dbReference type="InterPro" id="IPR006130">
    <property type="entry name" value="Asp/Orn_carbamoylTrfase"/>
</dbReference>
<dbReference type="FunFam" id="3.40.50.1370:FF:000007">
    <property type="entry name" value="Aspartate carbamoyltransferase"/>
    <property type="match status" value="1"/>
</dbReference>
<evidence type="ECO:0000313" key="13">
    <source>
        <dbReference type="Proteomes" id="UP000585609"/>
    </source>
</evidence>
<dbReference type="InterPro" id="IPR006132">
    <property type="entry name" value="Asp/Orn_carbamoyltranf_P-bd"/>
</dbReference>
<dbReference type="InterPro" id="IPR006131">
    <property type="entry name" value="Asp_carbamoyltransf_Asp/Orn-bd"/>
</dbReference>
<dbReference type="SUPFAM" id="SSF53671">
    <property type="entry name" value="Aspartate/ornithine carbamoyltransferase"/>
    <property type="match status" value="1"/>
</dbReference>
<evidence type="ECO:0000256" key="3">
    <source>
        <dbReference type="ARBA" id="ARBA00013008"/>
    </source>
</evidence>
<feature type="domain" description="Aspartate/ornithine carbamoyltransferase Asp/Orn-binding" evidence="10">
    <location>
        <begin position="144"/>
        <end position="290"/>
    </location>
</feature>
<comment type="catalytic activity">
    <reaction evidence="7">
        <text>carbamoyl phosphate + L-aspartate = N-carbamoyl-L-aspartate + phosphate + H(+)</text>
        <dbReference type="Rhea" id="RHEA:20013"/>
        <dbReference type="ChEBI" id="CHEBI:15378"/>
        <dbReference type="ChEBI" id="CHEBI:29991"/>
        <dbReference type="ChEBI" id="CHEBI:32814"/>
        <dbReference type="ChEBI" id="CHEBI:43474"/>
        <dbReference type="ChEBI" id="CHEBI:58228"/>
        <dbReference type="EC" id="2.1.3.2"/>
    </reaction>
</comment>
<dbReference type="NCBIfam" id="TIGR00670">
    <property type="entry name" value="asp_carb_tr"/>
    <property type="match status" value="1"/>
</dbReference>
<dbReference type="PRINTS" id="PR00101">
    <property type="entry name" value="ATCASE"/>
</dbReference>
<dbReference type="InterPro" id="IPR036901">
    <property type="entry name" value="Asp/Orn_carbamoylTrfase_sf"/>
</dbReference>
<evidence type="ECO:0000256" key="8">
    <source>
        <dbReference type="NCBIfam" id="TIGR00670"/>
    </source>
</evidence>
<evidence type="ECO:0000256" key="7">
    <source>
        <dbReference type="ARBA" id="ARBA00048859"/>
    </source>
</evidence>
<dbReference type="UniPathway" id="UPA00070">
    <property type="reaction ID" value="UER00116"/>
</dbReference>
<accession>A0A6V8NX25</accession>
<reference evidence="12 13" key="1">
    <citation type="journal article" date="2020" name="Front. Microbiol.">
        <title>Single-cell genomics of novel Actinobacteria with the Wood-Ljungdahl pathway discovered in a serpentinizing system.</title>
        <authorList>
            <person name="Merino N."/>
            <person name="Kawai M."/>
            <person name="Boyd E.S."/>
            <person name="Colman D.R."/>
            <person name="McGlynn S.E."/>
            <person name="Nealson K.H."/>
            <person name="Kurokawa K."/>
            <person name="Hongoh Y."/>
        </authorList>
    </citation>
    <scope>NUCLEOTIDE SEQUENCE [LARGE SCALE GENOMIC DNA]</scope>
    <source>
        <strain evidence="12 13">S09_30</strain>
    </source>
</reference>
<dbReference type="AlphaFoldDB" id="A0A6V8NX25"/>
<proteinExistence type="inferred from homology"/>
<dbReference type="EC" id="2.1.3.2" evidence="3 8"/>
<comment type="function">
    <text evidence="6">Catalyzes the condensation of carbamoyl phosphate and aspartate to form carbamoyl aspartate and inorganic phosphate, the committed step in the de novo pyrimidine nucleotide biosynthesis pathway.</text>
</comment>
<evidence type="ECO:0000256" key="6">
    <source>
        <dbReference type="ARBA" id="ARBA00043884"/>
    </source>
</evidence>
<comment type="caution">
    <text evidence="12">The sequence shown here is derived from an EMBL/GenBank/DDBJ whole genome shotgun (WGS) entry which is preliminary data.</text>
</comment>
<dbReference type="Pfam" id="PF00185">
    <property type="entry name" value="OTCace"/>
    <property type="match status" value="1"/>
</dbReference>
<feature type="domain" description="Aspartate/ornithine carbamoyltransferase carbamoyl-P binding" evidence="11">
    <location>
        <begin position="1"/>
        <end position="137"/>
    </location>
</feature>
<dbReference type="PANTHER" id="PTHR45753">
    <property type="entry name" value="ORNITHINE CARBAMOYLTRANSFERASE, MITOCHONDRIAL"/>
    <property type="match status" value="1"/>
</dbReference>
<evidence type="ECO:0000256" key="4">
    <source>
        <dbReference type="ARBA" id="ARBA00022679"/>
    </source>
</evidence>
<dbReference type="GO" id="GO:0004070">
    <property type="term" value="F:aspartate carbamoyltransferase activity"/>
    <property type="evidence" value="ECO:0007669"/>
    <property type="project" value="UniProtKB-UniRule"/>
</dbReference>
<evidence type="ECO:0000313" key="12">
    <source>
        <dbReference type="EMBL" id="GFP23076.1"/>
    </source>
</evidence>
<dbReference type="Proteomes" id="UP000585609">
    <property type="component" value="Unassembled WGS sequence"/>
</dbReference>
<dbReference type="NCBIfam" id="NF002032">
    <property type="entry name" value="PRK00856.1"/>
    <property type="match status" value="1"/>
</dbReference>
<dbReference type="GO" id="GO:0006520">
    <property type="term" value="P:amino acid metabolic process"/>
    <property type="evidence" value="ECO:0007669"/>
    <property type="project" value="InterPro"/>
</dbReference>
<dbReference type="GO" id="GO:0005829">
    <property type="term" value="C:cytosol"/>
    <property type="evidence" value="ECO:0007669"/>
    <property type="project" value="TreeGrafter"/>
</dbReference>
<dbReference type="PANTHER" id="PTHR45753:SF6">
    <property type="entry name" value="ASPARTATE CARBAMOYLTRANSFERASE"/>
    <property type="match status" value="1"/>
</dbReference>
<dbReference type="InterPro" id="IPR002082">
    <property type="entry name" value="Asp_carbamoyltransf"/>
</dbReference>
<comment type="similarity">
    <text evidence="2">Belongs to the aspartate/ornithine carbamoyltransferase superfamily. ATCase family.</text>
</comment>
<dbReference type="Pfam" id="PF02729">
    <property type="entry name" value="OTCace_N"/>
    <property type="match status" value="1"/>
</dbReference>
<dbReference type="GO" id="GO:0016597">
    <property type="term" value="F:amino acid binding"/>
    <property type="evidence" value="ECO:0007669"/>
    <property type="project" value="InterPro"/>
</dbReference>
<evidence type="ECO:0000256" key="2">
    <source>
        <dbReference type="ARBA" id="ARBA00008896"/>
    </source>
</evidence>
<evidence type="ECO:0000259" key="10">
    <source>
        <dbReference type="Pfam" id="PF00185"/>
    </source>
</evidence>
<evidence type="ECO:0000256" key="9">
    <source>
        <dbReference type="RuleBase" id="RU003634"/>
    </source>
</evidence>
<sequence>NDVSAEEIDLILTTAESFVEVGEREIKKLPTLRGKTIVNLFYEPSTRTRISFELAGKRLSADIINFSEKASAAAKGESLKDTTRTLNAMNINAVVIRHPYPGSPYIVARNTRARVINAGDGCHEHPTQSLLDLFTIKKRLGYLKGLKAIIVGDIFHSRVARSNILAFKKMGMEVKVVAPPTLLPAQVEELGAECSYNLAEAVSEADIIYLLRMQTERQARAFIPSIREYVRYYGLNRTLLKKAKEDVLIMHPGPMTRGVEIESDLADIPQSTIVEQVTSGIAVRMAILYLILSGDESE</sequence>
<evidence type="ECO:0000256" key="1">
    <source>
        <dbReference type="ARBA" id="ARBA00004852"/>
    </source>
</evidence>
<dbReference type="PROSITE" id="PS00097">
    <property type="entry name" value="CARBAMOYLTRANSFERASE"/>
    <property type="match status" value="1"/>
</dbReference>
<comment type="pathway">
    <text evidence="1">Pyrimidine metabolism; UMP biosynthesis via de novo pathway; (S)-dihydroorotate from bicarbonate: step 2/3.</text>
</comment>
<evidence type="ECO:0000256" key="5">
    <source>
        <dbReference type="ARBA" id="ARBA00022975"/>
    </source>
</evidence>
<organism evidence="12 13">
    <name type="scientific">Candidatus Hakubella thermalkaliphila</name>
    <dbReference type="NCBI Taxonomy" id="2754717"/>
    <lineage>
        <taxon>Bacteria</taxon>
        <taxon>Bacillati</taxon>
        <taxon>Actinomycetota</taxon>
        <taxon>Actinomycetota incertae sedis</taxon>
        <taxon>Candidatus Hakubellales</taxon>
        <taxon>Candidatus Hakubellaceae</taxon>
        <taxon>Candidatus Hakubella</taxon>
    </lineage>
</organism>
<dbReference type="PRINTS" id="PR00100">
    <property type="entry name" value="AOTCASE"/>
</dbReference>
<dbReference type="EMBL" id="BLRW01000048">
    <property type="protein sequence ID" value="GFP23076.1"/>
    <property type="molecule type" value="Genomic_DNA"/>
</dbReference>
<keyword evidence="4 9" id="KW-0808">Transferase</keyword>
<dbReference type="GO" id="GO:0006207">
    <property type="term" value="P:'de novo' pyrimidine nucleobase biosynthetic process"/>
    <property type="evidence" value="ECO:0007669"/>
    <property type="project" value="InterPro"/>
</dbReference>
<name>A0A6V8NX25_9ACTN</name>
<dbReference type="HAMAP" id="MF_00001">
    <property type="entry name" value="Asp_carb_tr"/>
    <property type="match status" value="1"/>
</dbReference>
<dbReference type="Gene3D" id="3.40.50.1370">
    <property type="entry name" value="Aspartate/ornithine carbamoyltransferase"/>
    <property type="match status" value="2"/>
</dbReference>
<evidence type="ECO:0000259" key="11">
    <source>
        <dbReference type="Pfam" id="PF02729"/>
    </source>
</evidence>
<protein>
    <recommendedName>
        <fullName evidence="3 8">Aspartate carbamoyltransferase</fullName>
        <ecNumber evidence="3 8">2.1.3.2</ecNumber>
    </recommendedName>
</protein>
<keyword evidence="5" id="KW-0665">Pyrimidine biosynthesis</keyword>
<gene>
    <name evidence="12" type="ORF">HKBW3S09_00543</name>
</gene>
<feature type="non-terminal residue" evidence="12">
    <location>
        <position position="1"/>
    </location>
</feature>